<name>A0A225DC62_9BACT</name>
<sequence>MKFTQINNNGRDVNNLVIEAKKEVVNGDVSTNTTESGNVVQSKGENNKVEISQQPAESPLTKLWEMVKGSAKWIFGWIVNLWS</sequence>
<dbReference type="EMBL" id="NIDE01000014">
    <property type="protein sequence ID" value="OWK38573.1"/>
    <property type="molecule type" value="Genomic_DNA"/>
</dbReference>
<dbReference type="AlphaFoldDB" id="A0A225DC62"/>
<protein>
    <submittedName>
        <fullName evidence="1">Uncharacterized protein</fullName>
    </submittedName>
</protein>
<keyword evidence="2" id="KW-1185">Reference proteome</keyword>
<comment type="caution">
    <text evidence="1">The sequence shown here is derived from an EMBL/GenBank/DDBJ whole genome shotgun (WGS) entry which is preliminary data.</text>
</comment>
<evidence type="ECO:0000313" key="2">
    <source>
        <dbReference type="Proteomes" id="UP000214646"/>
    </source>
</evidence>
<dbReference type="Proteomes" id="UP000214646">
    <property type="component" value="Unassembled WGS sequence"/>
</dbReference>
<organism evidence="1 2">
    <name type="scientific">Fimbriiglobus ruber</name>
    <dbReference type="NCBI Taxonomy" id="1908690"/>
    <lineage>
        <taxon>Bacteria</taxon>
        <taxon>Pseudomonadati</taxon>
        <taxon>Planctomycetota</taxon>
        <taxon>Planctomycetia</taxon>
        <taxon>Gemmatales</taxon>
        <taxon>Gemmataceae</taxon>
        <taxon>Fimbriiglobus</taxon>
    </lineage>
</organism>
<evidence type="ECO:0000313" key="1">
    <source>
        <dbReference type="EMBL" id="OWK38573.1"/>
    </source>
</evidence>
<accession>A0A225DC62</accession>
<reference evidence="2" key="1">
    <citation type="submission" date="2017-06" db="EMBL/GenBank/DDBJ databases">
        <title>Genome analysis of Fimbriiglobus ruber SP5, the first member of the order Planctomycetales with confirmed chitinolytic capability.</title>
        <authorList>
            <person name="Ravin N.V."/>
            <person name="Rakitin A.L."/>
            <person name="Ivanova A.A."/>
            <person name="Beletsky A.V."/>
            <person name="Kulichevskaya I.S."/>
            <person name="Mardanov A.V."/>
            <person name="Dedysh S.N."/>
        </authorList>
    </citation>
    <scope>NUCLEOTIDE SEQUENCE [LARGE SCALE GENOMIC DNA]</scope>
    <source>
        <strain evidence="2">SP5</strain>
    </source>
</reference>
<gene>
    <name evidence="1" type="ORF">FRUB_07693</name>
</gene>
<proteinExistence type="predicted"/>